<dbReference type="PROSITE" id="PS51257">
    <property type="entry name" value="PROKAR_LIPOPROTEIN"/>
    <property type="match status" value="1"/>
</dbReference>
<accession>W8VWB7</accession>
<dbReference type="HOGENOM" id="CLU_1494772_0_0_10"/>
<keyword evidence="2" id="KW-1185">Reference proteome</keyword>
<proteinExistence type="predicted"/>
<evidence type="ECO:0000313" key="1">
    <source>
        <dbReference type="EMBL" id="BAO56173.1"/>
    </source>
</evidence>
<dbReference type="AlphaFoldDB" id="W8VWB7"/>
<dbReference type="RefSeq" id="WP_148311378.1">
    <property type="nucleotide sequence ID" value="NZ_AP014548.1"/>
</dbReference>
<name>W8VWB7_9FLAO</name>
<sequence>MTLFIRYLISFMYLTIYACNSQSYHKNDSLKLHEITLDDNTLIIKVSKDFVYEEYVHDPRIKILINEKDSDVNAIFIEKSIAYENSEAYLYSLMSGAIVKDSVSEPSNFTFGVEKISQNNQVTWVNYREIGEVEQPYITRYILDVKDQNAIVMIDFLSKTKLNEKLKKEYNDVVKTVEIE</sequence>
<gene>
    <name evidence="1" type="ORF">NMS_2164</name>
</gene>
<reference evidence="1 2" key="1">
    <citation type="journal article" date="2014" name="Proc. Natl. Acad. Sci. U.S.A.">
        <title>Functional characterization of flavobacteria rhodopsins reveals a unique class of light-driven chloride pump in bacteria.</title>
        <authorList>
            <person name="Yoshizawa S."/>
            <person name="Kumagai Y."/>
            <person name="Kim H."/>
            <person name="Ogura Y."/>
            <person name="Hayashi T."/>
            <person name="Iwasaki W."/>
            <person name="DeLong E.F."/>
            <person name="Kogure K."/>
        </authorList>
    </citation>
    <scope>NUCLEOTIDE SEQUENCE [LARGE SCALE GENOMIC DNA]</scope>
    <source>
        <strain evidence="1 2">S1-08</strain>
    </source>
</reference>
<protein>
    <recommendedName>
        <fullName evidence="3">Lipoprotein</fullName>
    </recommendedName>
</protein>
<dbReference type="EMBL" id="AP014548">
    <property type="protein sequence ID" value="BAO56173.1"/>
    <property type="molecule type" value="Genomic_DNA"/>
</dbReference>
<evidence type="ECO:0000313" key="2">
    <source>
        <dbReference type="Proteomes" id="UP000031760"/>
    </source>
</evidence>
<organism evidence="1 2">
    <name type="scientific">Nonlabens marinus S1-08</name>
    <dbReference type="NCBI Taxonomy" id="1454201"/>
    <lineage>
        <taxon>Bacteria</taxon>
        <taxon>Pseudomonadati</taxon>
        <taxon>Bacteroidota</taxon>
        <taxon>Flavobacteriia</taxon>
        <taxon>Flavobacteriales</taxon>
        <taxon>Flavobacteriaceae</taxon>
        <taxon>Nonlabens</taxon>
    </lineage>
</organism>
<dbReference type="KEGG" id="nmf:NMS_2164"/>
<dbReference type="Proteomes" id="UP000031760">
    <property type="component" value="Chromosome"/>
</dbReference>
<evidence type="ECO:0008006" key="3">
    <source>
        <dbReference type="Google" id="ProtNLM"/>
    </source>
</evidence>